<dbReference type="Proteomes" id="UP000182011">
    <property type="component" value="Unassembled WGS sequence"/>
</dbReference>
<dbReference type="InterPro" id="IPR013517">
    <property type="entry name" value="FG-GAP"/>
</dbReference>
<dbReference type="EMBL" id="FAOP01000011">
    <property type="protein sequence ID" value="CUU08897.1"/>
    <property type="molecule type" value="Genomic_DNA"/>
</dbReference>
<dbReference type="SUPFAM" id="SSF69318">
    <property type="entry name" value="Integrin alpha N-terminal domain"/>
    <property type="match status" value="2"/>
</dbReference>
<accession>A0A0P1LXU6</accession>
<sequence length="624" mass="69802">MKRLISLLTILFLLSEVVVSQTGFHWKATYAPPVKDTTKWYAAGGPLHVRSIKAGFDTDKDGKLELIATDYYYSRVHLFEYVGKDTLELVWSSPPIGAARVGRNSTPRDVVITDLDGNGLPEITFAIGNVDASEIPIRGIYVYEWNGNVGENKYGDPTKEQFFYASLYYAPPDSFARFTVQALAAYDVDGDNKQELIVAKDDANTTREDVYIIYSLDGTEVNDPFATLKTEFYISPRAGYGSGSPWTFAVADLDGDGKKEIVFNSYNYQNVFIVKVPSPDTYVLADTSSPKRFYQASPGLDGVSLLGAAVADIDKDGNDEVFLVRYPADELYIVNYSPGDNVLEVDSTKVVKLFQHVSGGSTVFSVFAGNQDGDNKPNLYVAGITGFDIIEITYNGGNILDSSSYSIRVLYSGDSLDVITPTHNPRDTLYVIDSLGIKVKRVLRNEQFFVPRLVAGGIDLDNNMKRELAFCYQSIPDSITIKYMRFDPNTNAYVTDSVVRTVNTFNRRIIRVIESDVATSVKVRDITVITLDDYELYQNYPNPFNPTTNISFYLPVDKKISLIIYDVTGREVVRLIDEQEFPKGKHTVTWDGKDKNGKPVSSGIYLYKLKFGNFEKTRKMMLVK</sequence>
<dbReference type="Gene3D" id="2.60.40.4070">
    <property type="match status" value="1"/>
</dbReference>
<keyword evidence="6" id="KW-1185">Reference proteome</keyword>
<gene>
    <name evidence="4" type="ORF">JGI4_02217</name>
    <name evidence="3" type="ORF">JGI8_01694</name>
</gene>
<dbReference type="RefSeq" id="WP_047133709.1">
    <property type="nucleotide sequence ID" value="NZ_CZVI01000029.1"/>
</dbReference>
<reference evidence="4" key="2">
    <citation type="submission" date="2015-11" db="EMBL/GenBank/DDBJ databases">
        <authorList>
            <person name="Zhang Y."/>
            <person name="Guo Z."/>
        </authorList>
    </citation>
    <scope>NUCLEOTIDE SEQUENCE [LARGE SCALE GENOMIC DNA]</scope>
    <source>
        <strain evidence="4">JGI-4</strain>
    </source>
</reference>
<dbReference type="InterPro" id="IPR026444">
    <property type="entry name" value="Secre_tail"/>
</dbReference>
<dbReference type="InterPro" id="IPR025965">
    <property type="entry name" value="FlgD/Vpr_Ig-like"/>
</dbReference>
<feature type="domain" description="FlgD/Vpr Ig-like" evidence="2">
    <location>
        <begin position="558"/>
        <end position="609"/>
    </location>
</feature>
<evidence type="ECO:0000313" key="6">
    <source>
        <dbReference type="Proteomes" id="UP000182200"/>
    </source>
</evidence>
<proteinExistence type="predicted"/>
<dbReference type="STRING" id="1633631.GCA_001442925_02211"/>
<accession>A0A0P1M1Q2</accession>
<dbReference type="Pfam" id="PF13517">
    <property type="entry name" value="FG-GAP_3"/>
    <property type="match status" value="2"/>
</dbReference>
<dbReference type="PANTHER" id="PTHR46580">
    <property type="entry name" value="SENSOR KINASE-RELATED"/>
    <property type="match status" value="1"/>
</dbReference>
<keyword evidence="1" id="KW-0732">Signal</keyword>
<dbReference type="NCBIfam" id="TIGR04183">
    <property type="entry name" value="Por_Secre_tail"/>
    <property type="match status" value="1"/>
</dbReference>
<accession>A0A0P1L7K6</accession>
<dbReference type="Proteomes" id="UP000182200">
    <property type="component" value="Unassembled WGS sequence"/>
</dbReference>
<accession>A0A0P1LIR0</accession>
<evidence type="ECO:0000313" key="5">
    <source>
        <dbReference type="Proteomes" id="UP000182011"/>
    </source>
</evidence>
<dbReference type="PANTHER" id="PTHR46580:SF4">
    <property type="entry name" value="ATP_GTP-BINDING PROTEIN"/>
    <property type="match status" value="1"/>
</dbReference>
<dbReference type="EMBL" id="CZVI01000029">
    <property type="protein sequence ID" value="CUS92550.1"/>
    <property type="molecule type" value="Genomic_DNA"/>
</dbReference>
<name>A0A0P1P308_9BACT</name>
<evidence type="ECO:0000313" key="4">
    <source>
        <dbReference type="EMBL" id="CUU08897.1"/>
    </source>
</evidence>
<accession>A0A0P1MLE7</accession>
<accession>A0A0S4NFW8</accession>
<dbReference type="Gene3D" id="2.130.10.130">
    <property type="entry name" value="Integrin alpha, N-terminal"/>
    <property type="match status" value="1"/>
</dbReference>
<protein>
    <submittedName>
        <fullName evidence="4">Por secretion system C-terminal sorting domain-containing protein</fullName>
    </submittedName>
</protein>
<dbReference type="AlphaFoldDB" id="A0A0P1P308"/>
<dbReference type="InterPro" id="IPR028994">
    <property type="entry name" value="Integrin_alpha_N"/>
</dbReference>
<dbReference type="Pfam" id="PF13860">
    <property type="entry name" value="FlgD_ig"/>
    <property type="match status" value="1"/>
</dbReference>
<reference evidence="5 6" key="1">
    <citation type="submission" date="2015-11" db="EMBL/GenBank/DDBJ databases">
        <authorList>
            <person name="Varghese N."/>
        </authorList>
    </citation>
    <scope>NUCLEOTIDE SEQUENCE [LARGE SCALE GENOMIC DNA]</scope>
    <source>
        <strain evidence="3 6">JGI-8</strain>
    </source>
</reference>
<evidence type="ECO:0000256" key="1">
    <source>
        <dbReference type="ARBA" id="ARBA00022729"/>
    </source>
</evidence>
<evidence type="ECO:0000313" key="3">
    <source>
        <dbReference type="EMBL" id="CUS92550.1"/>
    </source>
</evidence>
<accession>A0A0P1MEG8</accession>
<accession>A0A0P1P308</accession>
<organism evidence="4 5">
    <name type="scientific">Candidatus Kryptonium thompsonii</name>
    <dbReference type="NCBI Taxonomy" id="1633631"/>
    <lineage>
        <taxon>Bacteria</taxon>
        <taxon>Pseudomonadati</taxon>
        <taxon>Candidatus Kryptoniota</taxon>
        <taxon>Candidatus Kryptonium</taxon>
    </lineage>
</organism>
<evidence type="ECO:0000259" key="2">
    <source>
        <dbReference type="Pfam" id="PF13860"/>
    </source>
</evidence>